<gene>
    <name evidence="1" type="ORF">CSW64_05365</name>
</gene>
<dbReference type="PANTHER" id="PTHR31687:SF3">
    <property type="entry name" value="PROTEIN URG3"/>
    <property type="match status" value="1"/>
</dbReference>
<evidence type="ECO:0000313" key="1">
    <source>
        <dbReference type="EMBL" id="ATQ41882.1"/>
    </source>
</evidence>
<proteinExistence type="predicted"/>
<dbReference type="GO" id="GO:0016757">
    <property type="term" value="F:glycosyltransferase activity"/>
    <property type="evidence" value="ECO:0007669"/>
    <property type="project" value="UniProtKB-KW"/>
</dbReference>
<dbReference type="InterPro" id="IPR012469">
    <property type="entry name" value="DUF1688"/>
</dbReference>
<dbReference type="RefSeq" id="WP_099621140.1">
    <property type="nucleotide sequence ID" value="NZ_CP024201.1"/>
</dbReference>
<organism evidence="1 2">
    <name type="scientific">Caulobacter mirabilis</name>
    <dbReference type="NCBI Taxonomy" id="69666"/>
    <lineage>
        <taxon>Bacteria</taxon>
        <taxon>Pseudomonadati</taxon>
        <taxon>Pseudomonadota</taxon>
        <taxon>Alphaproteobacteria</taxon>
        <taxon>Caulobacterales</taxon>
        <taxon>Caulobacteraceae</taxon>
        <taxon>Caulobacter</taxon>
    </lineage>
</organism>
<reference evidence="1 2" key="1">
    <citation type="submission" date="2017-10" db="EMBL/GenBank/DDBJ databases">
        <title>Genome sequence of Caulobacter mirabilis FWC38.</title>
        <authorList>
            <person name="Fiebig A."/>
            <person name="Crosson S."/>
        </authorList>
    </citation>
    <scope>NUCLEOTIDE SEQUENCE [LARGE SCALE GENOMIC DNA]</scope>
    <source>
        <strain evidence="1 2">FWC 38</strain>
    </source>
</reference>
<dbReference type="Proteomes" id="UP000228945">
    <property type="component" value="Chromosome"/>
</dbReference>
<accession>A0A2D2AV31</accession>
<keyword evidence="1" id="KW-0808">Transferase</keyword>
<dbReference type="EMBL" id="CP024201">
    <property type="protein sequence ID" value="ATQ41882.1"/>
    <property type="molecule type" value="Genomic_DNA"/>
</dbReference>
<sequence length="387" mass="41946">MADDVRFLLTAGAVRRAADAMLDLALAGDLPDWRVDLDRLPHTAQVVAEVIRAQYPTLEVPFHARWRHFTANGRDLWAELDARTAWPDAAVRARAAFDLVIVSVLLDAGAGPDWRYHDTETGQTLARSEGLGVASLRLFQSGVLSASAEDPLRADALERFDATILATAFQVSNGNPLLGLEGRAALIRRLGAAVGRPGDLYDAMLARAEDDQLPAPAILEVLLERLGPIWENRLVLDGAPLGDTWKHPSLGLVPIHKLSQWLAYSLIEPLQAAGVEVTDIDGLTGLAEYRNGGLFLDDGVMILKDPADLDRVHAVSDPLVVAWRSLTVALLDRIAPLVRERLGVSEADFPMAKVLEGGTWAAGRRLARERRSDGGPPLKITSDGTVF</sequence>
<dbReference type="Pfam" id="PF07958">
    <property type="entry name" value="DUF1688"/>
    <property type="match status" value="1"/>
</dbReference>
<protein>
    <submittedName>
        <fullName evidence="1">Uracil phosphoribosyltransferase</fullName>
    </submittedName>
</protein>
<dbReference type="KEGG" id="cmb:CSW64_05365"/>
<evidence type="ECO:0000313" key="2">
    <source>
        <dbReference type="Proteomes" id="UP000228945"/>
    </source>
</evidence>
<keyword evidence="2" id="KW-1185">Reference proteome</keyword>
<dbReference type="OrthoDB" id="9779699at2"/>
<dbReference type="PANTHER" id="PTHR31687">
    <property type="match status" value="1"/>
</dbReference>
<name>A0A2D2AV31_9CAUL</name>
<keyword evidence="1" id="KW-0328">Glycosyltransferase</keyword>
<dbReference type="AlphaFoldDB" id="A0A2D2AV31"/>